<dbReference type="Gene3D" id="3.20.20.150">
    <property type="entry name" value="Divalent-metal-dependent TIM barrel enzymes"/>
    <property type="match status" value="1"/>
</dbReference>
<dbReference type="PROSITE" id="PS00731">
    <property type="entry name" value="AP_NUCLEASE_F2_3"/>
    <property type="match status" value="1"/>
</dbReference>
<comment type="cofactor">
    <cofactor evidence="7">
        <name>Zn(2+)</name>
        <dbReference type="ChEBI" id="CHEBI:29105"/>
    </cofactor>
    <text evidence="7">Binds 3 Zn(2+) ions.</text>
</comment>
<dbReference type="EMBL" id="VRYY01000296">
    <property type="protein sequence ID" value="MBG3877452.1"/>
    <property type="molecule type" value="Genomic_DNA"/>
</dbReference>
<evidence type="ECO:0000256" key="3">
    <source>
        <dbReference type="ARBA" id="ARBA00022763"/>
    </source>
</evidence>
<dbReference type="InterPro" id="IPR018246">
    <property type="entry name" value="AP_endonuc_F2_Zn_BS"/>
</dbReference>
<feature type="binding site" evidence="7">
    <location>
        <position position="190"/>
    </location>
    <ligand>
        <name>Zn(2+)</name>
        <dbReference type="ChEBI" id="CHEBI:29105"/>
        <label>3</label>
    </ligand>
</feature>
<keyword evidence="6 7" id="KW-0234">DNA repair</keyword>
<dbReference type="InterPro" id="IPR013022">
    <property type="entry name" value="Xyl_isomerase-like_TIM-brl"/>
</dbReference>
<reference evidence="9 10" key="1">
    <citation type="submission" date="2019-08" db="EMBL/GenBank/DDBJ databases">
        <authorList>
            <person name="Luo N."/>
        </authorList>
    </citation>
    <scope>NUCLEOTIDE SEQUENCE [LARGE SCALE GENOMIC DNA]</scope>
    <source>
        <strain evidence="9 10">NCIMB 9442</strain>
    </source>
</reference>
<keyword evidence="2 7" id="KW-0479">Metal-binding</keyword>
<evidence type="ECO:0000256" key="7">
    <source>
        <dbReference type="HAMAP-Rule" id="MF_00152"/>
    </source>
</evidence>
<feature type="binding site" evidence="7">
    <location>
        <position position="107"/>
    </location>
    <ligand>
        <name>Zn(2+)</name>
        <dbReference type="ChEBI" id="CHEBI:29105"/>
        <label>1</label>
    </ligand>
</feature>
<keyword evidence="3 7" id="KW-0227">DNA damage</keyword>
<dbReference type="Proteomes" id="UP001194469">
    <property type="component" value="Unassembled WGS sequence"/>
</dbReference>
<comment type="function">
    <text evidence="7">Endonuclease IV plays a role in DNA repair. It cleaves phosphodiester bonds at apurinic or apyrimidinic (AP) sites, generating a 3'-hydroxyl group and a 5'-terminal sugar phosphate.</text>
</comment>
<proteinExistence type="inferred from homology"/>
<feature type="binding site" evidence="7">
    <location>
        <position position="239"/>
    </location>
    <ligand>
        <name>Zn(2+)</name>
        <dbReference type="ChEBI" id="CHEBI:29105"/>
        <label>3</label>
    </ligand>
</feature>
<feature type="binding site" evidence="7">
    <location>
        <position position="224"/>
    </location>
    <ligand>
        <name>Zn(2+)</name>
        <dbReference type="ChEBI" id="CHEBI:29105"/>
        <label>2</label>
    </ligand>
</feature>
<feature type="binding site" evidence="7">
    <location>
        <position position="269"/>
    </location>
    <ligand>
        <name>Zn(2+)</name>
        <dbReference type="ChEBI" id="CHEBI:29105"/>
        <label>2</label>
    </ligand>
</feature>
<keyword evidence="4 7" id="KW-0378">Hydrolase</keyword>
<evidence type="ECO:0000256" key="6">
    <source>
        <dbReference type="ARBA" id="ARBA00023204"/>
    </source>
</evidence>
<dbReference type="InterPro" id="IPR036237">
    <property type="entry name" value="Xyl_isomerase-like_sf"/>
</dbReference>
<dbReference type="Pfam" id="PF01261">
    <property type="entry name" value="AP_endonuc_2"/>
    <property type="match status" value="1"/>
</dbReference>
<sequence length="312" mass="32468">MPLFGAHMSVAGGLWRAVDHAVAVGAQALQVFTANQRRWEVPCPSDGDAARFRAAVAAWGGGFVASHASYLFNLASPDEDAGARSVRGLAAEIGRCGLLGIPWVVLHPGAHLEGGGGQGVERGVRRMAERLAAAFDAAGRLHPHADGVGVLLENTAGQGTCLGGDVADLGRIMDACPARERLGVCIDTAHACAAGYDLATDQGYTRLMAAVDGAVSLVQVRLFHVNDSATPCGARSDRHAHIGLGHVGAAGFARLVRDPRFAGHPMVLETHKGKDLAEDRRNLRVLHRLAAGDEPNEVVRDEAARGMGGQGG</sequence>
<comment type="catalytic activity">
    <reaction evidence="7">
        <text>Endonucleolytic cleavage to 5'-phosphooligonucleotide end-products.</text>
        <dbReference type="EC" id="3.1.21.2"/>
    </reaction>
</comment>
<evidence type="ECO:0000256" key="2">
    <source>
        <dbReference type="ARBA" id="ARBA00022723"/>
    </source>
</evidence>
<protein>
    <recommendedName>
        <fullName evidence="7">Probable endonuclease 4</fullName>
        <ecNumber evidence="7">3.1.21.2</ecNumber>
    </recommendedName>
    <alternativeName>
        <fullName evidence="7">Endodeoxyribonuclease IV</fullName>
    </alternativeName>
    <alternativeName>
        <fullName evidence="7">Endonuclease IV</fullName>
    </alternativeName>
</protein>
<evidence type="ECO:0000313" key="9">
    <source>
        <dbReference type="EMBL" id="MBG3877452.1"/>
    </source>
</evidence>
<keyword evidence="7" id="KW-0540">Nuclease</keyword>
<dbReference type="SMART" id="SM00518">
    <property type="entry name" value="AP2Ec"/>
    <property type="match status" value="1"/>
</dbReference>
<feature type="binding site" evidence="7">
    <location>
        <position position="187"/>
    </location>
    <ligand>
        <name>Zn(2+)</name>
        <dbReference type="ChEBI" id="CHEBI:29105"/>
        <label>2</label>
    </ligand>
</feature>
<dbReference type="CDD" id="cd00019">
    <property type="entry name" value="AP2Ec"/>
    <property type="match status" value="1"/>
</dbReference>
<gene>
    <name evidence="7" type="primary">nfo</name>
    <name evidence="9" type="ORF">FVW20_10580</name>
</gene>
<accession>A0ABS0J5N5</accession>
<dbReference type="PANTHER" id="PTHR21445:SF0">
    <property type="entry name" value="APURINIC-APYRIMIDINIC ENDONUCLEASE"/>
    <property type="match status" value="1"/>
</dbReference>
<dbReference type="PROSITE" id="PS51432">
    <property type="entry name" value="AP_NUCLEASE_F2_4"/>
    <property type="match status" value="1"/>
</dbReference>
<comment type="similarity">
    <text evidence="1 7">Belongs to the AP endonuclease 2 family.</text>
</comment>
<name>A0ABS0J5N5_9BACT</name>
<evidence type="ECO:0000313" key="10">
    <source>
        <dbReference type="Proteomes" id="UP001194469"/>
    </source>
</evidence>
<keyword evidence="7" id="KW-0255">Endonuclease</keyword>
<evidence type="ECO:0000259" key="8">
    <source>
        <dbReference type="Pfam" id="PF01261"/>
    </source>
</evidence>
<feature type="binding site" evidence="7">
    <location>
        <position position="237"/>
    </location>
    <ligand>
        <name>Zn(2+)</name>
        <dbReference type="ChEBI" id="CHEBI:29105"/>
        <label>3</label>
    </ligand>
</feature>
<feature type="binding site" evidence="7">
    <location>
        <position position="153"/>
    </location>
    <ligand>
        <name>Zn(2+)</name>
        <dbReference type="ChEBI" id="CHEBI:29105"/>
        <label>1</label>
    </ligand>
</feature>
<dbReference type="InterPro" id="IPR001719">
    <property type="entry name" value="AP_endonuc_2"/>
</dbReference>
<dbReference type="PANTHER" id="PTHR21445">
    <property type="entry name" value="ENDONUCLEASE IV ENDODEOXYRIBONUCLEASE IV"/>
    <property type="match status" value="1"/>
</dbReference>
<evidence type="ECO:0000256" key="1">
    <source>
        <dbReference type="ARBA" id="ARBA00005340"/>
    </source>
</evidence>
<comment type="caution">
    <text evidence="9">The sequence shown here is derived from an EMBL/GenBank/DDBJ whole genome shotgun (WGS) entry which is preliminary data.</text>
</comment>
<dbReference type="NCBIfam" id="TIGR00587">
    <property type="entry name" value="nfo"/>
    <property type="match status" value="1"/>
</dbReference>
<evidence type="ECO:0000256" key="5">
    <source>
        <dbReference type="ARBA" id="ARBA00022833"/>
    </source>
</evidence>
<dbReference type="RefSeq" id="WP_196609487.1">
    <property type="nucleotide sequence ID" value="NZ_VRYY01000296.1"/>
</dbReference>
<organism evidence="9 10">
    <name type="scientific">Nitratidesulfovibrio oxamicus</name>
    <dbReference type="NCBI Taxonomy" id="32016"/>
    <lineage>
        <taxon>Bacteria</taxon>
        <taxon>Pseudomonadati</taxon>
        <taxon>Thermodesulfobacteriota</taxon>
        <taxon>Desulfovibrionia</taxon>
        <taxon>Desulfovibrionales</taxon>
        <taxon>Desulfovibrionaceae</taxon>
        <taxon>Nitratidesulfovibrio</taxon>
    </lineage>
</organism>
<feature type="domain" description="Xylose isomerase-like TIM barrel" evidence="8">
    <location>
        <begin position="19"/>
        <end position="281"/>
    </location>
</feature>
<dbReference type="SUPFAM" id="SSF51658">
    <property type="entry name" value="Xylose isomerase-like"/>
    <property type="match status" value="1"/>
</dbReference>
<feature type="binding site" evidence="7">
    <location>
        <position position="67"/>
    </location>
    <ligand>
        <name>Zn(2+)</name>
        <dbReference type="ChEBI" id="CHEBI:29105"/>
        <label>1</label>
    </ligand>
</feature>
<dbReference type="GO" id="GO:0008833">
    <property type="term" value="F:deoxyribonuclease IV (phage-T4-induced) activity"/>
    <property type="evidence" value="ECO:0007669"/>
    <property type="project" value="UniProtKB-EC"/>
</dbReference>
<evidence type="ECO:0000256" key="4">
    <source>
        <dbReference type="ARBA" id="ARBA00022801"/>
    </source>
</evidence>
<dbReference type="HAMAP" id="MF_00152">
    <property type="entry name" value="Nfo"/>
    <property type="match status" value="1"/>
</dbReference>
<feature type="binding site" evidence="7">
    <location>
        <position position="153"/>
    </location>
    <ligand>
        <name>Zn(2+)</name>
        <dbReference type="ChEBI" id="CHEBI:29105"/>
        <label>2</label>
    </ligand>
</feature>
<keyword evidence="5 7" id="KW-0862">Zinc</keyword>
<keyword evidence="10" id="KW-1185">Reference proteome</keyword>
<dbReference type="EC" id="3.1.21.2" evidence="7"/>